<keyword evidence="3" id="KW-1003">Cell membrane</keyword>
<dbReference type="PANTHER" id="PTHR30614:SF0">
    <property type="entry name" value="L-CYSTINE TRANSPORT SYSTEM PERMEASE PROTEIN TCYL"/>
    <property type="match status" value="1"/>
</dbReference>
<dbReference type="AlphaFoldDB" id="A0A0B5DD88"/>
<evidence type="ECO:0000313" key="12">
    <source>
        <dbReference type="Proteomes" id="UP000031526"/>
    </source>
</evidence>
<dbReference type="Pfam" id="PF00528">
    <property type="entry name" value="BPD_transp_1"/>
    <property type="match status" value="1"/>
</dbReference>
<evidence type="ECO:0000313" key="13">
    <source>
        <dbReference type="Proteomes" id="UP000325763"/>
    </source>
</evidence>
<dbReference type="InterPro" id="IPR010065">
    <property type="entry name" value="AA_ABC_transptr_permease_3TM"/>
</dbReference>
<gene>
    <name evidence="11" type="primary">ehuD</name>
    <name evidence="11" type="ORF">CP978_17490</name>
    <name evidence="10" type="ORF">SNOD_17200</name>
</gene>
<dbReference type="Gene3D" id="1.10.3720.10">
    <property type="entry name" value="MetI-like"/>
    <property type="match status" value="1"/>
</dbReference>
<evidence type="ECO:0000256" key="8">
    <source>
        <dbReference type="RuleBase" id="RU363032"/>
    </source>
</evidence>
<dbReference type="OrthoDB" id="9814902at2"/>
<dbReference type="CDD" id="cd06261">
    <property type="entry name" value="TM_PBP2"/>
    <property type="match status" value="1"/>
</dbReference>
<evidence type="ECO:0000256" key="2">
    <source>
        <dbReference type="ARBA" id="ARBA00022448"/>
    </source>
</evidence>
<dbReference type="GO" id="GO:0043190">
    <property type="term" value="C:ATP-binding cassette (ABC) transporter complex"/>
    <property type="evidence" value="ECO:0007669"/>
    <property type="project" value="InterPro"/>
</dbReference>
<comment type="similarity">
    <text evidence="8">Belongs to the binding-protein-dependent transport system permease family.</text>
</comment>
<evidence type="ECO:0000313" key="10">
    <source>
        <dbReference type="EMBL" id="AJE41568.1"/>
    </source>
</evidence>
<keyword evidence="4 8" id="KW-0812">Transmembrane</keyword>
<dbReference type="PROSITE" id="PS50928">
    <property type="entry name" value="ABC_TM1"/>
    <property type="match status" value="1"/>
</dbReference>
<evidence type="ECO:0000256" key="5">
    <source>
        <dbReference type="ARBA" id="ARBA00022970"/>
    </source>
</evidence>
<name>A0A0B5DD88_9ACTN</name>
<dbReference type="EMBL" id="CP023747">
    <property type="protein sequence ID" value="QEV40099.1"/>
    <property type="molecule type" value="Genomic_DNA"/>
</dbReference>
<evidence type="ECO:0000256" key="6">
    <source>
        <dbReference type="ARBA" id="ARBA00022989"/>
    </source>
</evidence>
<dbReference type="GO" id="GO:0022857">
    <property type="term" value="F:transmembrane transporter activity"/>
    <property type="evidence" value="ECO:0007669"/>
    <property type="project" value="InterPro"/>
</dbReference>
<dbReference type="NCBIfam" id="TIGR03003">
    <property type="entry name" value="ectoine_ehuD"/>
    <property type="match status" value="1"/>
</dbReference>
<dbReference type="NCBIfam" id="TIGR01726">
    <property type="entry name" value="HEQRo_perm_3TM"/>
    <property type="match status" value="1"/>
</dbReference>
<keyword evidence="12" id="KW-1185">Reference proteome</keyword>
<feature type="domain" description="ABC transmembrane type-1" evidence="9">
    <location>
        <begin position="19"/>
        <end position="219"/>
    </location>
</feature>
<organism evidence="10 12">
    <name type="scientific">Streptomyces nodosus</name>
    <dbReference type="NCBI Taxonomy" id="40318"/>
    <lineage>
        <taxon>Bacteria</taxon>
        <taxon>Bacillati</taxon>
        <taxon>Actinomycetota</taxon>
        <taxon>Actinomycetes</taxon>
        <taxon>Kitasatosporales</taxon>
        <taxon>Streptomycetaceae</taxon>
        <taxon>Streptomyces</taxon>
    </lineage>
</organism>
<evidence type="ECO:0000256" key="7">
    <source>
        <dbReference type="ARBA" id="ARBA00023136"/>
    </source>
</evidence>
<dbReference type="SUPFAM" id="SSF161098">
    <property type="entry name" value="MetI-like"/>
    <property type="match status" value="1"/>
</dbReference>
<evidence type="ECO:0000313" key="11">
    <source>
        <dbReference type="EMBL" id="QEV40099.1"/>
    </source>
</evidence>
<dbReference type="Proteomes" id="UP000325763">
    <property type="component" value="Chromosome"/>
</dbReference>
<dbReference type="InterPro" id="IPR043429">
    <property type="entry name" value="ArtM/GltK/GlnP/TcyL/YhdX-like"/>
</dbReference>
<dbReference type="STRING" id="40318.SNOD_17200"/>
<dbReference type="Proteomes" id="UP000031526">
    <property type="component" value="Chromosome"/>
</dbReference>
<reference evidence="12" key="1">
    <citation type="submission" date="2014-09" db="EMBL/GenBank/DDBJ databases">
        <title>Sequence of the Streptomyces nodosus genome.</title>
        <authorList>
            <person name="Sweeney P."/>
            <person name="Stephens N."/>
            <person name="Murphy C."/>
            <person name="Caffrey P."/>
        </authorList>
    </citation>
    <scope>NUCLEOTIDE SEQUENCE [LARGE SCALE GENOMIC DNA]</scope>
    <source>
        <strain evidence="12">ATCC 14899</strain>
    </source>
</reference>
<comment type="subcellular location">
    <subcellularLocation>
        <location evidence="1 8">Cell membrane</location>
        <topology evidence="1 8">Multi-pass membrane protein</topology>
    </subcellularLocation>
</comment>
<accession>A0A0B5DD88</accession>
<evidence type="ECO:0000256" key="1">
    <source>
        <dbReference type="ARBA" id="ARBA00004651"/>
    </source>
</evidence>
<dbReference type="InterPro" id="IPR014341">
    <property type="entry name" value="Ectoine_EhuD"/>
</dbReference>
<dbReference type="InterPro" id="IPR000515">
    <property type="entry name" value="MetI-like"/>
</dbReference>
<dbReference type="RefSeq" id="WP_043442057.1">
    <property type="nucleotide sequence ID" value="NZ_CP009313.1"/>
</dbReference>
<dbReference type="EMBL" id="CP009313">
    <property type="protein sequence ID" value="AJE41568.1"/>
    <property type="molecule type" value="Genomic_DNA"/>
</dbReference>
<evidence type="ECO:0000256" key="4">
    <source>
        <dbReference type="ARBA" id="ARBA00022692"/>
    </source>
</evidence>
<keyword evidence="6 8" id="KW-1133">Transmembrane helix</keyword>
<feature type="transmembrane region" description="Helical" evidence="8">
    <location>
        <begin position="93"/>
        <end position="111"/>
    </location>
</feature>
<dbReference type="KEGG" id="snq:CP978_17490"/>
<dbReference type="HOGENOM" id="CLU_019602_1_0_11"/>
<evidence type="ECO:0000259" key="9">
    <source>
        <dbReference type="PROSITE" id="PS50928"/>
    </source>
</evidence>
<sequence length="228" mass="25487">MTWDWGAVRDFLPHFWDGLLVTLQALVLGSLISFALGLVWALLLHTPARPHAPSGARRWYALVRWPVALVTEFIRDTPLLVQLFFLFYVLPEWGLTLSALTTGVIAIGLHYSTYTMQVYRAGIEAVPAGQWEAAAALSLPPRRAWTAVILPQAIRRVVPALGNYVIAMLKDTPMLMTITVLDMLGEARLFSQQHFQFTEPLTVIGVAFVLISCPASLLLRALERRLVR</sequence>
<reference evidence="11 13" key="3">
    <citation type="submission" date="2017-09" db="EMBL/GenBank/DDBJ databases">
        <title>Streptomyces genome completion.</title>
        <authorList>
            <person name="Lee N."/>
            <person name="Cho B.-K."/>
        </authorList>
    </citation>
    <scope>NUCLEOTIDE SEQUENCE [LARGE SCALE GENOMIC DNA]</scope>
    <source>
        <strain evidence="11 13">ATCC 14899</strain>
    </source>
</reference>
<dbReference type="InterPro" id="IPR035906">
    <property type="entry name" value="MetI-like_sf"/>
</dbReference>
<protein>
    <submittedName>
        <fullName evidence="10">Amino acid ABC transporter permease</fullName>
    </submittedName>
    <submittedName>
        <fullName evidence="11">Ectoine/hydroxyectoine ABC transporter permease subunit EhuD</fullName>
    </submittedName>
</protein>
<keyword evidence="7 8" id="KW-0472">Membrane</keyword>
<evidence type="ECO:0000256" key="3">
    <source>
        <dbReference type="ARBA" id="ARBA00022475"/>
    </source>
</evidence>
<proteinExistence type="inferred from homology"/>
<dbReference type="GO" id="GO:0006865">
    <property type="term" value="P:amino acid transport"/>
    <property type="evidence" value="ECO:0007669"/>
    <property type="project" value="UniProtKB-KW"/>
</dbReference>
<reference evidence="10 12" key="2">
    <citation type="journal article" date="2016" name="Appl. Microbiol. Biotechnol.">
        <title>Exploiting the genome sequence of Streptomyces nodosus for enhanced antibiotic production.</title>
        <authorList>
            <person name="Sweeney P."/>
            <person name="Murphy C.D."/>
            <person name="Caffrey P."/>
        </authorList>
    </citation>
    <scope>NUCLEOTIDE SEQUENCE [LARGE SCALE GENOMIC DNA]</scope>
    <source>
        <strain evidence="10 12">ATCC 14899</strain>
    </source>
</reference>
<feature type="transmembrane region" description="Helical" evidence="8">
    <location>
        <begin position="20"/>
        <end position="44"/>
    </location>
</feature>
<feature type="transmembrane region" description="Helical" evidence="8">
    <location>
        <begin position="201"/>
        <end position="222"/>
    </location>
</feature>
<keyword evidence="2 8" id="KW-0813">Transport</keyword>
<dbReference type="PANTHER" id="PTHR30614">
    <property type="entry name" value="MEMBRANE COMPONENT OF AMINO ACID ABC TRANSPORTER"/>
    <property type="match status" value="1"/>
</dbReference>
<keyword evidence="5" id="KW-0029">Amino-acid transport</keyword>